<keyword evidence="6" id="KW-1185">Reference proteome</keyword>
<sequence>MRLDTNTLNTARPAGGAALPPSGLPEIALFAGCPELIGSPFSYAREEEVYGEGEETEYVYKIVSGAVRTCRILADGRRQIHGFHLPGDLFGFEPGQTHRLTAEAIADTRVLMFKRRQLERIATRNVEVACQLWTMTARNLQHAEEHMLLLGRRTALERVAAFIIEMDARLGGTGSIELPMSRRDIADYLGLTLETVSRSVSQLQQDRALALSGARRVVLNRPAMSRIVED</sequence>
<keyword evidence="1" id="KW-0805">Transcription regulation</keyword>
<name>A0A849I2X8_9HYPH</name>
<gene>
    <name evidence="5" type="ORF">HJG44_04715</name>
</gene>
<dbReference type="EMBL" id="JABEPP010000001">
    <property type="protein sequence ID" value="NNM71701.1"/>
    <property type="molecule type" value="Genomic_DNA"/>
</dbReference>
<comment type="caution">
    <text evidence="5">The sequence shown here is derived from an EMBL/GenBank/DDBJ whole genome shotgun (WGS) entry which is preliminary data.</text>
</comment>
<dbReference type="InterPro" id="IPR014710">
    <property type="entry name" value="RmlC-like_jellyroll"/>
</dbReference>
<dbReference type="InterPro" id="IPR000595">
    <property type="entry name" value="cNMP-bd_dom"/>
</dbReference>
<dbReference type="Pfam" id="PF13545">
    <property type="entry name" value="HTH_Crp_2"/>
    <property type="match status" value="1"/>
</dbReference>
<dbReference type="GO" id="GO:0005829">
    <property type="term" value="C:cytosol"/>
    <property type="evidence" value="ECO:0007669"/>
    <property type="project" value="TreeGrafter"/>
</dbReference>
<organism evidence="5 6">
    <name type="scientific">Enterovirga aerilata</name>
    <dbReference type="NCBI Taxonomy" id="2730920"/>
    <lineage>
        <taxon>Bacteria</taxon>
        <taxon>Pseudomonadati</taxon>
        <taxon>Pseudomonadota</taxon>
        <taxon>Alphaproteobacteria</taxon>
        <taxon>Hyphomicrobiales</taxon>
        <taxon>Methylobacteriaceae</taxon>
        <taxon>Enterovirga</taxon>
    </lineage>
</organism>
<dbReference type="InterPro" id="IPR012318">
    <property type="entry name" value="HTH_CRP"/>
</dbReference>
<dbReference type="PROSITE" id="PS00042">
    <property type="entry name" value="HTH_CRP_1"/>
    <property type="match status" value="1"/>
</dbReference>
<dbReference type="Pfam" id="PF00027">
    <property type="entry name" value="cNMP_binding"/>
    <property type="match status" value="1"/>
</dbReference>
<dbReference type="InterPro" id="IPR018490">
    <property type="entry name" value="cNMP-bd_dom_sf"/>
</dbReference>
<reference evidence="5 6" key="1">
    <citation type="submission" date="2020-04" db="EMBL/GenBank/DDBJ databases">
        <title>Enterovirga sp. isolate from soil.</title>
        <authorList>
            <person name="Chea S."/>
            <person name="Kim D.-U."/>
        </authorList>
    </citation>
    <scope>NUCLEOTIDE SEQUENCE [LARGE SCALE GENOMIC DNA]</scope>
    <source>
        <strain evidence="5 6">DB1703</strain>
    </source>
</reference>
<dbReference type="Gene3D" id="1.10.10.10">
    <property type="entry name" value="Winged helix-like DNA-binding domain superfamily/Winged helix DNA-binding domain"/>
    <property type="match status" value="1"/>
</dbReference>
<evidence type="ECO:0000259" key="4">
    <source>
        <dbReference type="PROSITE" id="PS51063"/>
    </source>
</evidence>
<dbReference type="CDD" id="cd00038">
    <property type="entry name" value="CAP_ED"/>
    <property type="match status" value="1"/>
</dbReference>
<dbReference type="Proteomes" id="UP000564885">
    <property type="component" value="Unassembled WGS sequence"/>
</dbReference>
<proteinExistence type="predicted"/>
<protein>
    <submittedName>
        <fullName evidence="5">Helix-turn-helix domain-containing protein</fullName>
    </submittedName>
</protein>
<dbReference type="SUPFAM" id="SSF51206">
    <property type="entry name" value="cAMP-binding domain-like"/>
    <property type="match status" value="1"/>
</dbReference>
<dbReference type="SMART" id="SM00419">
    <property type="entry name" value="HTH_CRP"/>
    <property type="match status" value="1"/>
</dbReference>
<feature type="domain" description="HTH crp-type" evidence="4">
    <location>
        <begin position="153"/>
        <end position="222"/>
    </location>
</feature>
<dbReference type="GO" id="GO:0003700">
    <property type="term" value="F:DNA-binding transcription factor activity"/>
    <property type="evidence" value="ECO:0007669"/>
    <property type="project" value="InterPro"/>
</dbReference>
<dbReference type="InterPro" id="IPR050397">
    <property type="entry name" value="Env_Response_Regulators"/>
</dbReference>
<dbReference type="GO" id="GO:0003677">
    <property type="term" value="F:DNA binding"/>
    <property type="evidence" value="ECO:0007669"/>
    <property type="project" value="UniProtKB-KW"/>
</dbReference>
<evidence type="ECO:0000256" key="2">
    <source>
        <dbReference type="ARBA" id="ARBA00023125"/>
    </source>
</evidence>
<dbReference type="PROSITE" id="PS51063">
    <property type="entry name" value="HTH_CRP_2"/>
    <property type="match status" value="1"/>
</dbReference>
<dbReference type="RefSeq" id="WP_171217130.1">
    <property type="nucleotide sequence ID" value="NZ_JABEPP010000001.1"/>
</dbReference>
<evidence type="ECO:0000256" key="3">
    <source>
        <dbReference type="ARBA" id="ARBA00023163"/>
    </source>
</evidence>
<dbReference type="AlphaFoldDB" id="A0A849I2X8"/>
<dbReference type="InterPro" id="IPR036388">
    <property type="entry name" value="WH-like_DNA-bd_sf"/>
</dbReference>
<dbReference type="PANTHER" id="PTHR24567">
    <property type="entry name" value="CRP FAMILY TRANSCRIPTIONAL REGULATORY PROTEIN"/>
    <property type="match status" value="1"/>
</dbReference>
<dbReference type="InterPro" id="IPR018335">
    <property type="entry name" value="Tscrpt_reg_HTH_Crp-type_CS"/>
</dbReference>
<evidence type="ECO:0000313" key="6">
    <source>
        <dbReference type="Proteomes" id="UP000564885"/>
    </source>
</evidence>
<dbReference type="Gene3D" id="2.60.120.10">
    <property type="entry name" value="Jelly Rolls"/>
    <property type="match status" value="1"/>
</dbReference>
<dbReference type="InterPro" id="IPR036390">
    <property type="entry name" value="WH_DNA-bd_sf"/>
</dbReference>
<evidence type="ECO:0000256" key="1">
    <source>
        <dbReference type="ARBA" id="ARBA00023015"/>
    </source>
</evidence>
<keyword evidence="3" id="KW-0804">Transcription</keyword>
<dbReference type="PANTHER" id="PTHR24567:SF75">
    <property type="entry name" value="FUMARATE AND NITRATE REDUCTION REGULATORY PROTEIN"/>
    <property type="match status" value="1"/>
</dbReference>
<accession>A0A849I2X8</accession>
<keyword evidence="2" id="KW-0238">DNA-binding</keyword>
<dbReference type="SMART" id="SM00100">
    <property type="entry name" value="cNMP"/>
    <property type="match status" value="1"/>
</dbReference>
<evidence type="ECO:0000313" key="5">
    <source>
        <dbReference type="EMBL" id="NNM71701.1"/>
    </source>
</evidence>
<dbReference type="CDD" id="cd00092">
    <property type="entry name" value="HTH_CRP"/>
    <property type="match status" value="1"/>
</dbReference>
<dbReference type="PRINTS" id="PR00034">
    <property type="entry name" value="HTHCRP"/>
</dbReference>
<dbReference type="SUPFAM" id="SSF46785">
    <property type="entry name" value="Winged helix' DNA-binding domain"/>
    <property type="match status" value="1"/>
</dbReference>